<dbReference type="OrthoDB" id="111691at2"/>
<dbReference type="Proteomes" id="UP000184513">
    <property type="component" value="Unassembled WGS sequence"/>
</dbReference>
<reference evidence="3 4" key="1">
    <citation type="submission" date="2016-11" db="EMBL/GenBank/DDBJ databases">
        <authorList>
            <person name="Jaros S."/>
            <person name="Januszkiewicz K."/>
            <person name="Wedrychowicz H."/>
        </authorList>
    </citation>
    <scope>NUCLEOTIDE SEQUENCE [LARGE SCALE GENOMIC DNA]</scope>
    <source>
        <strain evidence="3 4">CGMCC 1.6102</strain>
    </source>
</reference>
<dbReference type="PANTHER" id="PTHR34219:SF3">
    <property type="entry name" value="BLL7967 PROTEIN"/>
    <property type="match status" value="1"/>
</dbReference>
<feature type="transmembrane region" description="Helical" evidence="1">
    <location>
        <begin position="342"/>
        <end position="364"/>
    </location>
</feature>
<keyword evidence="1" id="KW-0812">Transmembrane</keyword>
<dbReference type="EMBL" id="FRCY01000010">
    <property type="protein sequence ID" value="SHN20518.1"/>
    <property type="molecule type" value="Genomic_DNA"/>
</dbReference>
<organism evidence="3 4">
    <name type="scientific">Cyclobacterium lianum</name>
    <dbReference type="NCBI Taxonomy" id="388280"/>
    <lineage>
        <taxon>Bacteria</taxon>
        <taxon>Pseudomonadati</taxon>
        <taxon>Bacteroidota</taxon>
        <taxon>Cytophagia</taxon>
        <taxon>Cytophagales</taxon>
        <taxon>Cyclobacteriaceae</taxon>
        <taxon>Cyclobacterium</taxon>
    </lineage>
</organism>
<proteinExistence type="predicted"/>
<dbReference type="STRING" id="388280.SAMN04488057_110107"/>
<name>A0A1M7PSU0_9BACT</name>
<evidence type="ECO:0000313" key="4">
    <source>
        <dbReference type="Proteomes" id="UP000184513"/>
    </source>
</evidence>
<feature type="domain" description="PepSY" evidence="2">
    <location>
        <begin position="56"/>
        <end position="113"/>
    </location>
</feature>
<evidence type="ECO:0000313" key="3">
    <source>
        <dbReference type="EMBL" id="SHN20518.1"/>
    </source>
</evidence>
<sequence length="390" mass="44842">MKVKKAIGKIHLWLGLASGLVVFIVAITGCIYAFQSEIQDLTQDYRFVRPVDSPVLPPTRIWEIADQALPDKHLHAILYPTPDRAAQAIYYSFEEHYYYFVYVNPYTGEVLKVKDEFADFFRLVLDGHFYLWLPPEIGQPVVASFTLIFLVMMVSGLILWWPKNKKARAQRFSLKLNGSWKRKNYDLHSVVGFYVMVFGLVFAITGLVWGFTWFRDGVYSLASGGEEYLEYYTPESTATQSYQGEVPALDQVWLNMRAEYPNADWIEVHPPETENGAIAANANPDADTYWKMDYRYFDPNTLEELPVDHIWNRFHEATAAQKIMRINYDVHVGAILGFPGKVLAFLLSLSIASLPITGFLLWYGKKVKARKGQRAERKPDRKLEKLAVLN</sequence>
<dbReference type="PROSITE" id="PS51257">
    <property type="entry name" value="PROKAR_LIPOPROTEIN"/>
    <property type="match status" value="1"/>
</dbReference>
<keyword evidence="4" id="KW-1185">Reference proteome</keyword>
<evidence type="ECO:0000259" key="2">
    <source>
        <dbReference type="Pfam" id="PF03413"/>
    </source>
</evidence>
<dbReference type="InterPro" id="IPR025711">
    <property type="entry name" value="PepSY"/>
</dbReference>
<evidence type="ECO:0000256" key="1">
    <source>
        <dbReference type="SAM" id="Phobius"/>
    </source>
</evidence>
<accession>A0A1M7PSU0</accession>
<keyword evidence="1" id="KW-0472">Membrane</keyword>
<dbReference type="InterPro" id="IPR005625">
    <property type="entry name" value="PepSY-ass_TM"/>
</dbReference>
<dbReference type="RefSeq" id="WP_073095619.1">
    <property type="nucleotide sequence ID" value="NZ_FRCY01000010.1"/>
</dbReference>
<dbReference type="PANTHER" id="PTHR34219">
    <property type="entry name" value="IRON-REGULATED INNER MEMBRANE PROTEIN-RELATED"/>
    <property type="match status" value="1"/>
</dbReference>
<gene>
    <name evidence="3" type="ORF">SAMN04488057_110107</name>
</gene>
<feature type="transmembrane region" description="Helical" evidence="1">
    <location>
        <begin position="12"/>
        <end position="34"/>
    </location>
</feature>
<dbReference type="AlphaFoldDB" id="A0A1M7PSU0"/>
<feature type="transmembrane region" description="Helical" evidence="1">
    <location>
        <begin position="141"/>
        <end position="161"/>
    </location>
</feature>
<dbReference type="Pfam" id="PF03413">
    <property type="entry name" value="PepSY"/>
    <property type="match status" value="1"/>
</dbReference>
<keyword evidence="1" id="KW-1133">Transmembrane helix</keyword>
<dbReference type="Pfam" id="PF03929">
    <property type="entry name" value="PepSY_TM"/>
    <property type="match status" value="1"/>
</dbReference>
<protein>
    <submittedName>
        <fullName evidence="3">Uncharacterized iron-regulated membrane protein</fullName>
    </submittedName>
</protein>
<feature type="transmembrane region" description="Helical" evidence="1">
    <location>
        <begin position="191"/>
        <end position="214"/>
    </location>
</feature>